<organism evidence="1 2">
    <name type="scientific">Mycolicibacterium frederiksbergense</name>
    <dbReference type="NCBI Taxonomy" id="117567"/>
    <lineage>
        <taxon>Bacteria</taxon>
        <taxon>Bacillati</taxon>
        <taxon>Actinomycetota</taxon>
        <taxon>Actinomycetes</taxon>
        <taxon>Mycobacteriales</taxon>
        <taxon>Mycobacteriaceae</taxon>
        <taxon>Mycolicibacterium</taxon>
    </lineage>
</organism>
<dbReference type="EMBL" id="CP038799">
    <property type="protein sequence ID" value="QIV84230.1"/>
    <property type="molecule type" value="Genomic_DNA"/>
</dbReference>
<evidence type="ECO:0000313" key="2">
    <source>
        <dbReference type="Proteomes" id="UP000501849"/>
    </source>
</evidence>
<proteinExistence type="predicted"/>
<sequence length="192" mass="20642">MKQAKWPRALHAFGTAVVIAGGAFLWHNLPTPDDVYGPFDVHAGLGQKAVGRAISVEVSGARIAPRLRQALGSNPELDAVGTWVAVDAEAVALRSDDVANVELSVGPNTYVPTTRTRVTPMVGALAPGIAVRGPWVFDVPADLMASTRQMTLRVWVRDGRMDSRLVIDIPLDDQRVSRSDLLVMEPDRLAGT</sequence>
<reference evidence="1 2" key="1">
    <citation type="submission" date="2019-04" db="EMBL/GenBank/DDBJ databases">
        <title>Draft, Whole-Genome Sequence of the Anthracene-degrading Mycobacterium frederiksbergense LB501T, Isolated from a Polycyclic Aromatic Hydrocarbon (PAH)-Contaminated Soil.</title>
        <authorList>
            <person name="Augelletti F."/>
        </authorList>
    </citation>
    <scope>NUCLEOTIDE SEQUENCE [LARGE SCALE GENOMIC DNA]</scope>
    <source>
        <strain evidence="1 2">LB 501T</strain>
    </source>
</reference>
<evidence type="ECO:0000313" key="1">
    <source>
        <dbReference type="EMBL" id="QIV84230.1"/>
    </source>
</evidence>
<name>A0A6H0SAP0_9MYCO</name>
<dbReference type="AlphaFoldDB" id="A0A6H0SAP0"/>
<protein>
    <submittedName>
        <fullName evidence="1">Uncharacterized protein</fullName>
    </submittedName>
</protein>
<gene>
    <name evidence="1" type="ORF">EXE63_27630</name>
</gene>
<dbReference type="RefSeq" id="WP_168144574.1">
    <property type="nucleotide sequence ID" value="NZ_CP038799.1"/>
</dbReference>
<keyword evidence="2" id="KW-1185">Reference proteome</keyword>
<accession>A0A6H0SAP0</accession>
<dbReference type="Proteomes" id="UP000501849">
    <property type="component" value="Chromosome"/>
</dbReference>
<dbReference type="KEGG" id="mfre:EXE63_27630"/>